<evidence type="ECO:0000313" key="2">
    <source>
        <dbReference type="EMBL" id="AOZ52057.1"/>
    </source>
</evidence>
<dbReference type="PANTHER" id="PTHR43747:SF5">
    <property type="entry name" value="FAD-BINDING DOMAIN-CONTAINING PROTEIN"/>
    <property type="match status" value="1"/>
</dbReference>
<gene>
    <name evidence="2" type="ORF">BKX93_20040</name>
</gene>
<dbReference type="Pfam" id="PF12831">
    <property type="entry name" value="FAD_oxidored"/>
    <property type="match status" value="1"/>
</dbReference>
<keyword evidence="1" id="KW-0560">Oxidoreductase</keyword>
<reference evidence="2 3" key="1">
    <citation type="submission" date="2016-10" db="EMBL/GenBank/DDBJ databases">
        <title>Chromobacterium muskegensis sp. nov., an insecticidal bacterium isolated from Sphagnum bogs.</title>
        <authorList>
            <person name="Sparks M.E."/>
            <person name="Blackburn M.B."/>
            <person name="Gundersen-Rindal D.E."/>
            <person name="Mitchell A."/>
            <person name="Farrar R."/>
            <person name="Kuhar D."/>
        </authorList>
    </citation>
    <scope>NUCLEOTIDE SEQUENCE [LARGE SCALE GENOMIC DNA]</scope>
    <source>
        <strain evidence="2 3">21-1</strain>
    </source>
</reference>
<dbReference type="GeneID" id="68843495"/>
<accession>A0A1D9LLC6</accession>
<dbReference type="EMBL" id="CP017707">
    <property type="protein sequence ID" value="AOZ52057.1"/>
    <property type="molecule type" value="Genomic_DNA"/>
</dbReference>
<dbReference type="GO" id="GO:0016491">
    <property type="term" value="F:oxidoreductase activity"/>
    <property type="evidence" value="ECO:0007669"/>
    <property type="project" value="UniProtKB-KW"/>
</dbReference>
<dbReference type="RefSeq" id="WP_046168150.1">
    <property type="nucleotide sequence ID" value="NZ_CP017707.1"/>
</dbReference>
<dbReference type="AlphaFoldDB" id="A0A1D9LLC6"/>
<dbReference type="InterPro" id="IPR050816">
    <property type="entry name" value="Flavin-dep_Halogenase_NPB"/>
</dbReference>
<dbReference type="STRING" id="1108595.BKX93_20040"/>
<name>A0A1D9LLC6_9NEIS</name>
<dbReference type="SUPFAM" id="SSF51905">
    <property type="entry name" value="FAD/NAD(P)-binding domain"/>
    <property type="match status" value="1"/>
</dbReference>
<dbReference type="InterPro" id="IPR036188">
    <property type="entry name" value="FAD/NAD-bd_sf"/>
</dbReference>
<dbReference type="KEGG" id="cvc:BKX93_20040"/>
<protein>
    <submittedName>
        <fullName evidence="2">FAD-dependent oxidoreductase</fullName>
    </submittedName>
</protein>
<evidence type="ECO:0000313" key="3">
    <source>
        <dbReference type="Proteomes" id="UP000178776"/>
    </source>
</evidence>
<evidence type="ECO:0000256" key="1">
    <source>
        <dbReference type="ARBA" id="ARBA00023002"/>
    </source>
</evidence>
<dbReference type="Gene3D" id="3.50.50.60">
    <property type="entry name" value="FAD/NAD(P)-binding domain"/>
    <property type="match status" value="1"/>
</dbReference>
<organism evidence="2 3">
    <name type="scientific">Chromobacterium vaccinii</name>
    <dbReference type="NCBI Taxonomy" id="1108595"/>
    <lineage>
        <taxon>Bacteria</taxon>
        <taxon>Pseudomonadati</taxon>
        <taxon>Pseudomonadota</taxon>
        <taxon>Betaproteobacteria</taxon>
        <taxon>Neisseriales</taxon>
        <taxon>Chromobacteriaceae</taxon>
        <taxon>Chromobacterium</taxon>
    </lineage>
</organism>
<dbReference type="PANTHER" id="PTHR43747">
    <property type="entry name" value="FAD-BINDING PROTEIN"/>
    <property type="match status" value="1"/>
</dbReference>
<sequence>MTMPRIENGHAVVLGGSIAGCLAAAALARRYARVTIVEKSDFHDETGARQSVPQEHHVHLLLQRGKEIMEAIFPGFLSELEQAGALVADLGHDVKWYQAGRWKNRYRCGIHAHYCSRRLIDTHLRRRVSRLPQITVLSRTQMEGVDFRRDGDKLAVAGVRLRNDDHAWTLDADALVDASGRGTRLPGWLETAGFGAVEKSMVKTDLGYASRIYRRRPEFASQWKVLLVLATPPHQRAMGVISPIEGDRWMVTTGGWFGQYPDRDPNAFLKALAALPMPDIHQVIQDAEPLSDVSVFRMPGSLRRHYDQLPRWPDGLLVVGDALGSMNPLYSQGMTLCALEAECLGQNLDALLAGGLGFQELQEKLCRVLDPAWQMAVTEDLRFPETEGERDWRTRFLHWYGAGLTRLSAYHRGALEAQIGVSNLIASPSRLYAPPIAARIVLGSLRPGGGHP</sequence>
<proteinExistence type="predicted"/>
<dbReference type="PROSITE" id="PS51257">
    <property type="entry name" value="PROKAR_LIPOPROTEIN"/>
    <property type="match status" value="1"/>
</dbReference>
<dbReference type="Proteomes" id="UP000178776">
    <property type="component" value="Chromosome"/>
</dbReference>